<keyword evidence="5" id="KW-0175">Coiled coil</keyword>
<accession>K1THM2</accession>
<organism evidence="9">
    <name type="scientific">human gut metagenome</name>
    <dbReference type="NCBI Taxonomy" id="408170"/>
    <lineage>
        <taxon>unclassified sequences</taxon>
        <taxon>metagenomes</taxon>
        <taxon>organismal metagenomes</taxon>
    </lineage>
</organism>
<dbReference type="Pfam" id="PF04545">
    <property type="entry name" value="Sigma70_r4"/>
    <property type="match status" value="1"/>
</dbReference>
<keyword evidence="4" id="KW-0804">Transcription</keyword>
<dbReference type="GO" id="GO:0006352">
    <property type="term" value="P:DNA-templated transcription initiation"/>
    <property type="evidence" value="ECO:0007669"/>
    <property type="project" value="InterPro"/>
</dbReference>
<comment type="caution">
    <text evidence="9">The sequence shown here is derived from an EMBL/GenBank/DDBJ whole genome shotgun (WGS) entry which is preliminary data.</text>
</comment>
<dbReference type="PRINTS" id="PR00046">
    <property type="entry name" value="SIGMA70FCT"/>
</dbReference>
<dbReference type="NCBIfam" id="TIGR02937">
    <property type="entry name" value="sigma70-ECF"/>
    <property type="match status" value="1"/>
</dbReference>
<proteinExistence type="predicted"/>
<dbReference type="InterPro" id="IPR000943">
    <property type="entry name" value="RNA_pol_sigma70"/>
</dbReference>
<dbReference type="AlphaFoldDB" id="K1THM2"/>
<dbReference type="InterPro" id="IPR013325">
    <property type="entry name" value="RNA_pol_sigma_r2"/>
</dbReference>
<evidence type="ECO:0000313" key="9">
    <source>
        <dbReference type="EMBL" id="EKC58771.1"/>
    </source>
</evidence>
<dbReference type="Gene3D" id="1.10.1740.10">
    <property type="match status" value="1"/>
</dbReference>
<evidence type="ECO:0000256" key="4">
    <source>
        <dbReference type="ARBA" id="ARBA00023163"/>
    </source>
</evidence>
<dbReference type="InterPro" id="IPR007624">
    <property type="entry name" value="RNA_pol_sigma70_r3"/>
</dbReference>
<keyword evidence="2" id="KW-0731">Sigma factor</keyword>
<dbReference type="Pfam" id="PF04542">
    <property type="entry name" value="Sigma70_r2"/>
    <property type="match status" value="1"/>
</dbReference>
<feature type="domain" description="RNA polymerase sigma-70 region 2" evidence="7">
    <location>
        <begin position="5"/>
        <end position="68"/>
    </location>
</feature>
<dbReference type="InterPro" id="IPR014284">
    <property type="entry name" value="RNA_pol_sigma-70_dom"/>
</dbReference>
<protein>
    <submittedName>
        <fullName evidence="9">Sporulation sigma factor SigF</fullName>
    </submittedName>
</protein>
<dbReference type="PANTHER" id="PTHR30385">
    <property type="entry name" value="SIGMA FACTOR F FLAGELLAR"/>
    <property type="match status" value="1"/>
</dbReference>
<evidence type="ECO:0000256" key="2">
    <source>
        <dbReference type="ARBA" id="ARBA00023082"/>
    </source>
</evidence>
<gene>
    <name evidence="9" type="ORF">OBE_09832</name>
</gene>
<dbReference type="EMBL" id="AJWZ01006792">
    <property type="protein sequence ID" value="EKC58771.1"/>
    <property type="molecule type" value="Genomic_DNA"/>
</dbReference>
<keyword evidence="1" id="KW-0805">Transcription regulation</keyword>
<evidence type="ECO:0000256" key="1">
    <source>
        <dbReference type="ARBA" id="ARBA00023015"/>
    </source>
</evidence>
<dbReference type="Gene3D" id="1.20.140.160">
    <property type="match status" value="1"/>
</dbReference>
<feature type="coiled-coil region" evidence="5">
    <location>
        <begin position="77"/>
        <end position="128"/>
    </location>
</feature>
<dbReference type="InterPro" id="IPR007630">
    <property type="entry name" value="RNA_pol_sigma70_r4"/>
</dbReference>
<dbReference type="CDD" id="cd06171">
    <property type="entry name" value="Sigma70_r4"/>
    <property type="match status" value="1"/>
</dbReference>
<dbReference type="SUPFAM" id="SSF88946">
    <property type="entry name" value="Sigma2 domain of RNA polymerase sigma factors"/>
    <property type="match status" value="1"/>
</dbReference>
<evidence type="ECO:0000259" key="8">
    <source>
        <dbReference type="Pfam" id="PF04545"/>
    </source>
</evidence>
<evidence type="ECO:0000256" key="5">
    <source>
        <dbReference type="SAM" id="Coils"/>
    </source>
</evidence>
<dbReference type="InterPro" id="IPR007627">
    <property type="entry name" value="RNA_pol_sigma70_r2"/>
</dbReference>
<evidence type="ECO:0000256" key="3">
    <source>
        <dbReference type="ARBA" id="ARBA00023125"/>
    </source>
</evidence>
<keyword evidence="3" id="KW-0238">DNA-binding</keyword>
<sequence length="211" mass="25073">MDTILQYENLVRSIISKYTYYGDYEDLYQVGMMGLVKACKNYKESTAKFSTYAYKYILGEVNTFIRESQPVKISKDIIRLNKQIEKCRELLHQKLQREPSDLEVSLFLEIDENRIREVKNLMQKVESLDFVKSEDEDSYYNSIITYDDNLDSMHLDLQEQLKNLNDDEKKLIYARYYDGYTQSELSRELGMSQVQISRKESKILQKLKVNL</sequence>
<dbReference type="GO" id="GO:0003677">
    <property type="term" value="F:DNA binding"/>
    <property type="evidence" value="ECO:0007669"/>
    <property type="project" value="UniProtKB-KW"/>
</dbReference>
<name>K1THM2_9ZZZZ</name>
<evidence type="ECO:0000259" key="7">
    <source>
        <dbReference type="Pfam" id="PF04542"/>
    </source>
</evidence>
<dbReference type="SUPFAM" id="SSF88659">
    <property type="entry name" value="Sigma3 and sigma4 domains of RNA polymerase sigma factors"/>
    <property type="match status" value="2"/>
</dbReference>
<dbReference type="GO" id="GO:0016987">
    <property type="term" value="F:sigma factor activity"/>
    <property type="evidence" value="ECO:0007669"/>
    <property type="project" value="UniProtKB-KW"/>
</dbReference>
<feature type="domain" description="RNA polymerase sigma-70 region 4" evidence="8">
    <location>
        <begin position="161"/>
        <end position="208"/>
    </location>
</feature>
<feature type="domain" description="RNA polymerase sigma-70 region 3" evidence="6">
    <location>
        <begin position="82"/>
        <end position="151"/>
    </location>
</feature>
<dbReference type="Pfam" id="PF04539">
    <property type="entry name" value="Sigma70_r3"/>
    <property type="match status" value="1"/>
</dbReference>
<dbReference type="InterPro" id="IPR013324">
    <property type="entry name" value="RNA_pol_sigma_r3/r4-like"/>
</dbReference>
<reference evidence="9" key="1">
    <citation type="journal article" date="2013" name="Environ. Microbiol.">
        <title>Microbiota from the distal guts of lean and obese adolescents exhibit partial functional redundancy besides clear differences in community structure.</title>
        <authorList>
            <person name="Ferrer M."/>
            <person name="Ruiz A."/>
            <person name="Lanza F."/>
            <person name="Haange S.B."/>
            <person name="Oberbach A."/>
            <person name="Till H."/>
            <person name="Bargiela R."/>
            <person name="Campoy C."/>
            <person name="Segura M.T."/>
            <person name="Richter M."/>
            <person name="von Bergen M."/>
            <person name="Seifert J."/>
            <person name="Suarez A."/>
        </authorList>
    </citation>
    <scope>NUCLEOTIDE SEQUENCE</scope>
</reference>
<evidence type="ECO:0000259" key="6">
    <source>
        <dbReference type="Pfam" id="PF04539"/>
    </source>
</evidence>